<evidence type="ECO:0000313" key="5">
    <source>
        <dbReference type="EMBL" id="KKP88218.1"/>
    </source>
</evidence>
<dbReference type="GO" id="GO:0004540">
    <property type="term" value="F:RNA nuclease activity"/>
    <property type="evidence" value="ECO:0007669"/>
    <property type="project" value="InterPro"/>
</dbReference>
<dbReference type="PANTHER" id="PTHR33397">
    <property type="entry name" value="UPF0331 PROTEIN YUTE"/>
    <property type="match status" value="1"/>
</dbReference>
<dbReference type="PANTHER" id="PTHR33397:SF3">
    <property type="entry name" value="MRNA NUCLEASE HEPT"/>
    <property type="match status" value="1"/>
</dbReference>
<dbReference type="GO" id="GO:0016787">
    <property type="term" value="F:hydrolase activity"/>
    <property type="evidence" value="ECO:0007669"/>
    <property type="project" value="UniProtKB-KW"/>
</dbReference>
<organism evidence="5 6">
    <name type="scientific">Berkelbacteria bacterium GW2011_GWA2_35_9</name>
    <dbReference type="NCBI Taxonomy" id="1618333"/>
    <lineage>
        <taxon>Bacteria</taxon>
        <taxon>Candidatus Berkelbacteria</taxon>
    </lineage>
</organism>
<sequence>MSTDPNREIASHYEKLRTVERDFQLIVDTVIDINSHIIAANKLPISDDYQQTFTILAQNGFISPTLSEQIAPVTGLRNLIVHKYGEVDMERFFNALRKNTGQFNSYISEIEKLL</sequence>
<name>A0A0G0D4K8_9BACT</name>
<evidence type="ECO:0000313" key="6">
    <source>
        <dbReference type="Proteomes" id="UP000034316"/>
    </source>
</evidence>
<dbReference type="STRING" id="1618333.UR93_C0019G0013"/>
<dbReference type="Proteomes" id="UP000034316">
    <property type="component" value="Unassembled WGS sequence"/>
</dbReference>
<dbReference type="Gene3D" id="1.20.120.580">
    <property type="entry name" value="bsu32300-like"/>
    <property type="match status" value="1"/>
</dbReference>
<dbReference type="NCBIfam" id="NF047751">
    <property type="entry name" value="HepT_toxin"/>
    <property type="match status" value="1"/>
</dbReference>
<keyword evidence="1" id="KW-1277">Toxin-antitoxin system</keyword>
<keyword evidence="2" id="KW-0540">Nuclease</keyword>
<dbReference type="Pfam" id="PF01934">
    <property type="entry name" value="HepT-like"/>
    <property type="match status" value="1"/>
</dbReference>
<evidence type="ECO:0000256" key="1">
    <source>
        <dbReference type="ARBA" id="ARBA00022649"/>
    </source>
</evidence>
<evidence type="ECO:0000256" key="2">
    <source>
        <dbReference type="ARBA" id="ARBA00022722"/>
    </source>
</evidence>
<evidence type="ECO:0000256" key="4">
    <source>
        <dbReference type="ARBA" id="ARBA00024207"/>
    </source>
</evidence>
<dbReference type="InterPro" id="IPR052379">
    <property type="entry name" value="Type_VII_TA_RNase"/>
</dbReference>
<comment type="caution">
    <text evidence="5">The sequence shown here is derived from an EMBL/GenBank/DDBJ whole genome shotgun (WGS) entry which is preliminary data.</text>
</comment>
<gene>
    <name evidence="5" type="ORF">UR93_C0019G0013</name>
</gene>
<reference evidence="5 6" key="1">
    <citation type="journal article" date="2015" name="Nature">
        <title>rRNA introns, odd ribosomes, and small enigmatic genomes across a large radiation of phyla.</title>
        <authorList>
            <person name="Brown C.T."/>
            <person name="Hug L.A."/>
            <person name="Thomas B.C."/>
            <person name="Sharon I."/>
            <person name="Castelle C.J."/>
            <person name="Singh A."/>
            <person name="Wilkins M.J."/>
            <person name="Williams K.H."/>
            <person name="Banfield J.F."/>
        </authorList>
    </citation>
    <scope>NUCLEOTIDE SEQUENCE [LARGE SCALE GENOMIC DNA]</scope>
</reference>
<keyword evidence="3" id="KW-0378">Hydrolase</keyword>
<evidence type="ECO:0000256" key="3">
    <source>
        <dbReference type="ARBA" id="ARBA00022801"/>
    </source>
</evidence>
<evidence type="ECO:0008006" key="7">
    <source>
        <dbReference type="Google" id="ProtNLM"/>
    </source>
</evidence>
<accession>A0A0G0D4K8</accession>
<dbReference type="InterPro" id="IPR008201">
    <property type="entry name" value="HepT-like"/>
</dbReference>
<comment type="similarity">
    <text evidence="4">Belongs to the HepT RNase toxin family.</text>
</comment>
<proteinExistence type="inferred from homology"/>
<dbReference type="EMBL" id="LBRB01000019">
    <property type="protein sequence ID" value="KKP88218.1"/>
    <property type="molecule type" value="Genomic_DNA"/>
</dbReference>
<protein>
    <recommendedName>
        <fullName evidence="7">DUF86 domain-containing protein</fullName>
    </recommendedName>
</protein>
<dbReference type="AlphaFoldDB" id="A0A0G0D4K8"/>
<dbReference type="GO" id="GO:0110001">
    <property type="term" value="C:toxin-antitoxin complex"/>
    <property type="evidence" value="ECO:0007669"/>
    <property type="project" value="InterPro"/>
</dbReference>
<dbReference type="InterPro" id="IPR037038">
    <property type="entry name" value="HepT-like_sf"/>
</dbReference>